<dbReference type="Gene3D" id="3.40.190.10">
    <property type="entry name" value="Periplasmic binding protein-like II"/>
    <property type="match status" value="1"/>
</dbReference>
<feature type="chain" id="PRO_5029717900" description="PBP domain-containing protein" evidence="1">
    <location>
        <begin position="37"/>
        <end position="158"/>
    </location>
</feature>
<dbReference type="Proteomes" id="UP000503640">
    <property type="component" value="Unassembled WGS sequence"/>
</dbReference>
<dbReference type="AlphaFoldDB" id="A0A7I9VTH2"/>
<dbReference type="PROSITE" id="PS51318">
    <property type="entry name" value="TAT"/>
    <property type="match status" value="1"/>
</dbReference>
<dbReference type="RefSeq" id="WP_176069145.1">
    <property type="nucleotide sequence ID" value="NZ_BJTG01000016.1"/>
</dbReference>
<evidence type="ECO:0000313" key="3">
    <source>
        <dbReference type="Proteomes" id="UP000503640"/>
    </source>
</evidence>
<organism evidence="2 3">
    <name type="scientific">Anaeromyxobacter diazotrophicus</name>
    <dbReference type="NCBI Taxonomy" id="2590199"/>
    <lineage>
        <taxon>Bacteria</taxon>
        <taxon>Pseudomonadati</taxon>
        <taxon>Myxococcota</taxon>
        <taxon>Myxococcia</taxon>
        <taxon>Myxococcales</taxon>
        <taxon>Cystobacterineae</taxon>
        <taxon>Anaeromyxobacteraceae</taxon>
        <taxon>Anaeromyxobacter</taxon>
    </lineage>
</organism>
<evidence type="ECO:0000313" key="2">
    <source>
        <dbReference type="EMBL" id="GEJ59548.1"/>
    </source>
</evidence>
<dbReference type="EMBL" id="BJTG01000016">
    <property type="protein sequence ID" value="GEJ59548.1"/>
    <property type="molecule type" value="Genomic_DNA"/>
</dbReference>
<protein>
    <recommendedName>
        <fullName evidence="4">PBP domain-containing protein</fullName>
    </recommendedName>
</protein>
<evidence type="ECO:0008006" key="4">
    <source>
        <dbReference type="Google" id="ProtNLM"/>
    </source>
</evidence>
<sequence length="158" mass="16977">MRPSARTPRLPRRRLTLALGLALASAALGGPAPARAEPARFKVVIHEDCPVTELSREQLSRLFLGKAAEWPDGTRADPVDQREGSAAREAFTHAVHRRSVSAVKLQWQHAIFSGRGVPPREVSGDAAVLEHVRTHPGAVGYVSASADVQGARVLSVKE</sequence>
<reference evidence="3" key="1">
    <citation type="journal article" date="2020" name="Appl. Environ. Microbiol.">
        <title>Diazotrophic Anaeromyxobacter Isolates from Soils.</title>
        <authorList>
            <person name="Masuda Y."/>
            <person name="Yamanaka H."/>
            <person name="Xu Z.X."/>
            <person name="Shiratori Y."/>
            <person name="Aono T."/>
            <person name="Amachi S."/>
            <person name="Senoo K."/>
            <person name="Itoh H."/>
        </authorList>
    </citation>
    <scope>NUCLEOTIDE SEQUENCE [LARGE SCALE GENOMIC DNA]</scope>
    <source>
        <strain evidence="3">R267</strain>
    </source>
</reference>
<name>A0A7I9VTH2_9BACT</name>
<accession>A0A7I9VTH2</accession>
<gene>
    <name evidence="2" type="ORF">AMYX_42890</name>
</gene>
<keyword evidence="1" id="KW-0732">Signal</keyword>
<proteinExistence type="predicted"/>
<comment type="caution">
    <text evidence="2">The sequence shown here is derived from an EMBL/GenBank/DDBJ whole genome shotgun (WGS) entry which is preliminary data.</text>
</comment>
<dbReference type="InterPro" id="IPR006311">
    <property type="entry name" value="TAT_signal"/>
</dbReference>
<feature type="signal peptide" evidence="1">
    <location>
        <begin position="1"/>
        <end position="36"/>
    </location>
</feature>
<evidence type="ECO:0000256" key="1">
    <source>
        <dbReference type="SAM" id="SignalP"/>
    </source>
</evidence>
<dbReference type="SUPFAM" id="SSF53850">
    <property type="entry name" value="Periplasmic binding protein-like II"/>
    <property type="match status" value="1"/>
</dbReference>
<keyword evidence="3" id="KW-1185">Reference proteome</keyword>